<gene>
    <name evidence="1" type="ORF">DFH07DRAFT_967039</name>
</gene>
<reference evidence="1" key="1">
    <citation type="submission" date="2023-03" db="EMBL/GenBank/DDBJ databases">
        <title>Massive genome expansion in bonnet fungi (Mycena s.s.) driven by repeated elements and novel gene families across ecological guilds.</title>
        <authorList>
            <consortium name="Lawrence Berkeley National Laboratory"/>
            <person name="Harder C.B."/>
            <person name="Miyauchi S."/>
            <person name="Viragh M."/>
            <person name="Kuo A."/>
            <person name="Thoen E."/>
            <person name="Andreopoulos B."/>
            <person name="Lu D."/>
            <person name="Skrede I."/>
            <person name="Drula E."/>
            <person name="Henrissat B."/>
            <person name="Morin E."/>
            <person name="Kohler A."/>
            <person name="Barry K."/>
            <person name="LaButti K."/>
            <person name="Morin E."/>
            <person name="Salamov A."/>
            <person name="Lipzen A."/>
            <person name="Mereny Z."/>
            <person name="Hegedus B."/>
            <person name="Baldrian P."/>
            <person name="Stursova M."/>
            <person name="Weitz H."/>
            <person name="Taylor A."/>
            <person name="Grigoriev I.V."/>
            <person name="Nagy L.G."/>
            <person name="Martin F."/>
            <person name="Kauserud H."/>
        </authorList>
    </citation>
    <scope>NUCLEOTIDE SEQUENCE</scope>
    <source>
        <strain evidence="1">CBHHK188m</strain>
    </source>
</reference>
<dbReference type="Gene3D" id="3.40.50.300">
    <property type="entry name" value="P-loop containing nucleotide triphosphate hydrolases"/>
    <property type="match status" value="1"/>
</dbReference>
<evidence type="ECO:0000313" key="2">
    <source>
        <dbReference type="Proteomes" id="UP001215280"/>
    </source>
</evidence>
<dbReference type="EMBL" id="JARJLG010000152">
    <property type="protein sequence ID" value="KAJ7735846.1"/>
    <property type="molecule type" value="Genomic_DNA"/>
</dbReference>
<dbReference type="GO" id="GO:0007165">
    <property type="term" value="P:signal transduction"/>
    <property type="evidence" value="ECO:0007669"/>
    <property type="project" value="InterPro"/>
</dbReference>
<sequence length="75" mass="8455">MSRCFGIFRWVPLALHRNAEKVQRASQVKVLVGSGNSGKPTILKQMCLIHRVPFTPAESESYCELVWENIIRGLG</sequence>
<dbReference type="InterPro" id="IPR011025">
    <property type="entry name" value="GproteinA_insert"/>
</dbReference>
<name>A0AAD7I7I6_9AGAR</name>
<dbReference type="Gene3D" id="1.10.400.10">
    <property type="entry name" value="GI Alpha 1, domain 2-like"/>
    <property type="match status" value="1"/>
</dbReference>
<protein>
    <submittedName>
        <fullName evidence="1">Uncharacterized protein</fullName>
    </submittedName>
</protein>
<dbReference type="InterPro" id="IPR027417">
    <property type="entry name" value="P-loop_NTPase"/>
</dbReference>
<dbReference type="AlphaFoldDB" id="A0AAD7I7I6"/>
<proteinExistence type="predicted"/>
<accession>A0AAD7I7I6</accession>
<organism evidence="1 2">
    <name type="scientific">Mycena maculata</name>
    <dbReference type="NCBI Taxonomy" id="230809"/>
    <lineage>
        <taxon>Eukaryota</taxon>
        <taxon>Fungi</taxon>
        <taxon>Dikarya</taxon>
        <taxon>Basidiomycota</taxon>
        <taxon>Agaricomycotina</taxon>
        <taxon>Agaricomycetes</taxon>
        <taxon>Agaricomycetidae</taxon>
        <taxon>Agaricales</taxon>
        <taxon>Marasmiineae</taxon>
        <taxon>Mycenaceae</taxon>
        <taxon>Mycena</taxon>
    </lineage>
</organism>
<evidence type="ECO:0000313" key="1">
    <source>
        <dbReference type="EMBL" id="KAJ7735846.1"/>
    </source>
</evidence>
<comment type="caution">
    <text evidence="1">The sequence shown here is derived from an EMBL/GenBank/DDBJ whole genome shotgun (WGS) entry which is preliminary data.</text>
</comment>
<dbReference type="Proteomes" id="UP001215280">
    <property type="component" value="Unassembled WGS sequence"/>
</dbReference>
<keyword evidence="2" id="KW-1185">Reference proteome</keyword>